<evidence type="ECO:0000313" key="2">
    <source>
        <dbReference type="EnsemblMetazoa" id="LLOJ005097-PA"/>
    </source>
</evidence>
<dbReference type="InterPro" id="IPR011009">
    <property type="entry name" value="Kinase-like_dom_sf"/>
</dbReference>
<dbReference type="AlphaFoldDB" id="A0A1B0CKG0"/>
<name>A0A1B0CKG0_LUTLO</name>
<evidence type="ECO:0000313" key="3">
    <source>
        <dbReference type="Proteomes" id="UP000092461"/>
    </source>
</evidence>
<dbReference type="Pfam" id="PF02958">
    <property type="entry name" value="EcKL"/>
    <property type="match status" value="1"/>
</dbReference>
<evidence type="ECO:0000259" key="1">
    <source>
        <dbReference type="SMART" id="SM00587"/>
    </source>
</evidence>
<accession>A0A1B0CKG0</accession>
<sequence length="408" mass="47231">MAVPKWLNRDFFETALRQYEKDENLKVTDVEVKRILDTSEPTTSAIFSASVSYSLFNSTNENSTKLIVKTPASILEDNSDAVPAEPSIDPLFETEIEMYTKTLPAIGKYLLCSLDERVFFPNLIYHSKSPNYVLVFDDITDKGFAKVTNQLNFENSKLIFSKLAKLHACSMFLEQKTNEVSDYKQGLFRVRPDGVEHMLNSISKLIDEIATWPNHENYVEKFKNIHENFHRKIRRLYSVNTPTDGYNVLNHGDFHFRNMMFKTDKQGTAYDFMLVDYQVCIWGSPALDVIYALYMVASKDTLEKHREDLLTHYYDEFVAAHRTLGVKEKPPSRLDFNTELIRHGILEMIIAVCFMPYVHVDFSKVSIDDLMANGEASKDVRREIYGHPDYKKAIQELLPKYLEKGFLD</sequence>
<dbReference type="SUPFAM" id="SSF56112">
    <property type="entry name" value="Protein kinase-like (PK-like)"/>
    <property type="match status" value="1"/>
</dbReference>
<organism evidence="2 3">
    <name type="scientific">Lutzomyia longipalpis</name>
    <name type="common">Sand fly</name>
    <dbReference type="NCBI Taxonomy" id="7200"/>
    <lineage>
        <taxon>Eukaryota</taxon>
        <taxon>Metazoa</taxon>
        <taxon>Ecdysozoa</taxon>
        <taxon>Arthropoda</taxon>
        <taxon>Hexapoda</taxon>
        <taxon>Insecta</taxon>
        <taxon>Pterygota</taxon>
        <taxon>Neoptera</taxon>
        <taxon>Endopterygota</taxon>
        <taxon>Diptera</taxon>
        <taxon>Nematocera</taxon>
        <taxon>Psychodoidea</taxon>
        <taxon>Psychodidae</taxon>
        <taxon>Lutzomyia</taxon>
        <taxon>Lutzomyia</taxon>
    </lineage>
</organism>
<dbReference type="EMBL" id="AJWK01016184">
    <property type="status" value="NOT_ANNOTATED_CDS"/>
    <property type="molecule type" value="Genomic_DNA"/>
</dbReference>
<feature type="domain" description="CHK kinase-like" evidence="1">
    <location>
        <begin position="134"/>
        <end position="323"/>
    </location>
</feature>
<dbReference type="InterPro" id="IPR004119">
    <property type="entry name" value="EcKL"/>
</dbReference>
<dbReference type="PANTHER" id="PTHR11012">
    <property type="entry name" value="PROTEIN KINASE-LIKE DOMAIN-CONTAINING"/>
    <property type="match status" value="1"/>
</dbReference>
<proteinExistence type="predicted"/>
<dbReference type="SMART" id="SM00587">
    <property type="entry name" value="CHK"/>
    <property type="match status" value="1"/>
</dbReference>
<reference evidence="2" key="1">
    <citation type="submission" date="2020-05" db="UniProtKB">
        <authorList>
            <consortium name="EnsemblMetazoa"/>
        </authorList>
    </citation>
    <scope>IDENTIFICATION</scope>
    <source>
        <strain evidence="2">Jacobina</strain>
    </source>
</reference>
<dbReference type="Gene3D" id="3.90.1200.10">
    <property type="match status" value="1"/>
</dbReference>
<dbReference type="Proteomes" id="UP000092461">
    <property type="component" value="Unassembled WGS sequence"/>
</dbReference>
<keyword evidence="3" id="KW-1185">Reference proteome</keyword>
<protein>
    <recommendedName>
        <fullName evidence="1">CHK kinase-like domain-containing protein</fullName>
    </recommendedName>
</protein>
<dbReference type="InterPro" id="IPR015897">
    <property type="entry name" value="CHK_kinase-like"/>
</dbReference>
<dbReference type="PANTHER" id="PTHR11012:SF12">
    <property type="entry name" value="CHK KINASE-LIKE DOMAIN-CONTAINING PROTEIN-RELATED"/>
    <property type="match status" value="1"/>
</dbReference>
<dbReference type="VEuPathDB" id="VectorBase:LLOJ005097"/>
<dbReference type="EnsemblMetazoa" id="LLOJ005097-RA">
    <property type="protein sequence ID" value="LLOJ005097-PA"/>
    <property type="gene ID" value="LLOJ005097"/>
</dbReference>
<dbReference type="VEuPathDB" id="VectorBase:LLONM1_001874"/>